<gene>
    <name evidence="10" type="ORF">METBISCDRAFT_27969</name>
</gene>
<dbReference type="Proteomes" id="UP000268321">
    <property type="component" value="Unassembled WGS sequence"/>
</dbReference>
<keyword evidence="4" id="KW-0747">Spliceosome</keyword>
<dbReference type="GO" id="GO:0003729">
    <property type="term" value="F:mRNA binding"/>
    <property type="evidence" value="ECO:0007669"/>
    <property type="project" value="InterPro"/>
</dbReference>
<proteinExistence type="inferred from homology"/>
<feature type="compositionally biased region" description="Polar residues" evidence="8">
    <location>
        <begin position="31"/>
        <end position="40"/>
    </location>
</feature>
<keyword evidence="11" id="KW-1185">Reference proteome</keyword>
<evidence type="ECO:0000256" key="8">
    <source>
        <dbReference type="SAM" id="MobiDB-lite"/>
    </source>
</evidence>
<evidence type="ECO:0000256" key="2">
    <source>
        <dbReference type="ARBA" id="ARBA00005754"/>
    </source>
</evidence>
<evidence type="ECO:0000256" key="4">
    <source>
        <dbReference type="ARBA" id="ARBA00022728"/>
    </source>
</evidence>
<evidence type="ECO:0000256" key="7">
    <source>
        <dbReference type="ARBA" id="ARBA00023242"/>
    </source>
</evidence>
<evidence type="ECO:0000313" key="10">
    <source>
        <dbReference type="EMBL" id="RKP29773.1"/>
    </source>
</evidence>
<dbReference type="OrthoDB" id="438939at2759"/>
<sequence length="1066" mass="117605">MTKKSLVGSYTAPPSALESEGDSPEPPPPTVSKSDYQNQKYNRIIDMALIQSYKERMDANKSQGRADDASGEERENGRASKRRKSASHEKCVQFVASTEDGEAVKEPASAHTALVETADDTEKSQSSSKPDPVAAELQVAVVNLPTYNGIALTDRVLDAILPAGFVPAAVPKELALHNVEPDHYVVPLRTSTAHTINDTLPEYEGIMMRREDVRYFATLVNVSLDDIVDGEERRKYRAMDLVFRIKNGPPAVRKKAMRSIAAGARELGAGAVFGVVLPLMLEPSLDVGDRYIVTKLLGRVVYQLQGAVRPYTYQLVTALAPALIDEDATLRLETRDVIAAVARAAGFANIVAALRPDLNHADEYVRNVTARVFAVVAGALGLGTVLPFVKAAIRSQRSWHARHTGIRVVHHVCVMLSGTQVLPHLAQLVDVLQPGLTDELVQVRSASASTVALLAECVAPYGADAFERMVEPAWNGLKTHRGRSLAAFVRCMGALIALLAASADHADHANYYTRELMGVVTREFGSPDEDMRRAVLRALVAMPISPALFPDYRRTMLAPFFHSFWTRRTALDASAVAWLVVECTAQIAGKLDVSAVMERLAPLARDANEGLRRMACDAVARTLTHCTDAAVLLDRDFDARLLDAVLYAFQHQKLPHALYLAAFGTICKTLGSRVQPHVMGILSTVLFRLKHSEVAVRQQAADLLAAVADTVYMCTRADPAVMRKLVLFLYELLGEVYPDALGSVLGALYACLNALDRSAFATLDNPLPNVLLPTLTPILMNRHDKVQELCVRLVGLIARRNAETIHVKEWMRVCFDLLDMLKLTRRRIRVAANSTFGAIARTIGPQDVLVMLLNNLQMQERQIRVCTAVAIGIVADTCGPFTVLPALMNEYRYPDKNVQNGVLKAMSFLFEYLDGRTSRDYLFAVTPLLEDALTDRDQVHRQTAASTVRNLALNCYGLAHDLHHDVFVHLLNLVMPNVFETSPHVILRVLECLDALRIVLGPAVFMKYVWAGLFQAARKVRVPYWKLYNAAYIQSCDALVPCYPLLDGVPRGTARSYRVRELDMWL</sequence>
<accession>A0A4P9ZAJ7</accession>
<keyword evidence="6" id="KW-0508">mRNA splicing</keyword>
<evidence type="ECO:0000256" key="3">
    <source>
        <dbReference type="ARBA" id="ARBA00022664"/>
    </source>
</evidence>
<dbReference type="InterPro" id="IPR038737">
    <property type="entry name" value="SF3b_su1-like"/>
</dbReference>
<dbReference type="Gene3D" id="1.25.10.10">
    <property type="entry name" value="Leucine-rich Repeat Variant"/>
    <property type="match status" value="4"/>
</dbReference>
<organism evidence="10 11">
    <name type="scientific">Metschnikowia bicuspidata</name>
    <dbReference type="NCBI Taxonomy" id="27322"/>
    <lineage>
        <taxon>Eukaryota</taxon>
        <taxon>Fungi</taxon>
        <taxon>Dikarya</taxon>
        <taxon>Ascomycota</taxon>
        <taxon>Saccharomycotina</taxon>
        <taxon>Pichiomycetes</taxon>
        <taxon>Metschnikowiaceae</taxon>
        <taxon>Metschnikowia</taxon>
    </lineage>
</organism>
<dbReference type="GO" id="GO:0005681">
    <property type="term" value="C:spliceosomal complex"/>
    <property type="evidence" value="ECO:0007669"/>
    <property type="project" value="UniProtKB-KW"/>
</dbReference>
<feature type="domain" description="Phosphatase PP2A regulatory subunit A/Splicing factor 3B subunit 1-like HEAT repeat" evidence="9">
    <location>
        <begin position="843"/>
        <end position="913"/>
    </location>
</feature>
<name>A0A4P9ZAJ7_9ASCO</name>
<comment type="similarity">
    <text evidence="2">Belongs to the SF3B1 family.</text>
</comment>
<evidence type="ECO:0000256" key="6">
    <source>
        <dbReference type="ARBA" id="ARBA00023187"/>
    </source>
</evidence>
<dbReference type="GO" id="GO:0000245">
    <property type="term" value="P:spliceosomal complex assembly"/>
    <property type="evidence" value="ECO:0007669"/>
    <property type="project" value="InterPro"/>
</dbReference>
<evidence type="ECO:0000256" key="1">
    <source>
        <dbReference type="ARBA" id="ARBA00004123"/>
    </source>
</evidence>
<keyword evidence="7" id="KW-0539">Nucleus</keyword>
<dbReference type="SUPFAM" id="SSF48371">
    <property type="entry name" value="ARM repeat"/>
    <property type="match status" value="2"/>
</dbReference>
<dbReference type="InterPro" id="IPR054573">
    <property type="entry name" value="PP2A/SF3B1-like_HEAT"/>
</dbReference>
<evidence type="ECO:0000259" key="9">
    <source>
        <dbReference type="Pfam" id="PF22646"/>
    </source>
</evidence>
<comment type="subcellular location">
    <subcellularLocation>
        <location evidence="1">Nucleus</location>
    </subcellularLocation>
</comment>
<feature type="compositionally biased region" description="Basic and acidic residues" evidence="8">
    <location>
        <begin position="54"/>
        <end position="78"/>
    </location>
</feature>
<dbReference type="InterPro" id="IPR011989">
    <property type="entry name" value="ARM-like"/>
</dbReference>
<dbReference type="AlphaFoldDB" id="A0A4P9ZAJ7"/>
<dbReference type="Pfam" id="PF22646">
    <property type="entry name" value="PPP2R1A-like_HEAT"/>
    <property type="match status" value="1"/>
</dbReference>
<protein>
    <submittedName>
        <fullName evidence="10">ARM repeat-containing protein</fullName>
    </submittedName>
</protein>
<dbReference type="EMBL" id="ML004475">
    <property type="protein sequence ID" value="RKP29773.1"/>
    <property type="molecule type" value="Genomic_DNA"/>
</dbReference>
<dbReference type="PANTHER" id="PTHR12097">
    <property type="entry name" value="SPLICING FACTOR 3B, SUBUNIT 1-RELATED"/>
    <property type="match status" value="1"/>
</dbReference>
<keyword evidence="5" id="KW-0677">Repeat</keyword>
<evidence type="ECO:0000256" key="5">
    <source>
        <dbReference type="ARBA" id="ARBA00022737"/>
    </source>
</evidence>
<keyword evidence="3" id="KW-0507">mRNA processing</keyword>
<dbReference type="InterPro" id="IPR016024">
    <property type="entry name" value="ARM-type_fold"/>
</dbReference>
<reference evidence="11" key="1">
    <citation type="journal article" date="2018" name="Nat. Microbiol.">
        <title>Leveraging single-cell genomics to expand the fungal tree of life.</title>
        <authorList>
            <person name="Ahrendt S.R."/>
            <person name="Quandt C.A."/>
            <person name="Ciobanu D."/>
            <person name="Clum A."/>
            <person name="Salamov A."/>
            <person name="Andreopoulos B."/>
            <person name="Cheng J.F."/>
            <person name="Woyke T."/>
            <person name="Pelin A."/>
            <person name="Henrissat B."/>
            <person name="Reynolds N.K."/>
            <person name="Benny G.L."/>
            <person name="Smith M.E."/>
            <person name="James T.Y."/>
            <person name="Grigoriev I.V."/>
        </authorList>
    </citation>
    <scope>NUCLEOTIDE SEQUENCE [LARGE SCALE GENOMIC DNA]</scope>
    <source>
        <strain evidence="11">Baker2002</strain>
    </source>
</reference>
<feature type="region of interest" description="Disordered" evidence="8">
    <location>
        <begin position="1"/>
        <end position="40"/>
    </location>
</feature>
<evidence type="ECO:0000313" key="11">
    <source>
        <dbReference type="Proteomes" id="UP000268321"/>
    </source>
</evidence>
<feature type="region of interest" description="Disordered" evidence="8">
    <location>
        <begin position="54"/>
        <end position="131"/>
    </location>
</feature>